<sequence>MPTRREQFHNIARKSVPEGEPTHLTSAWQHLVGHEYGAEEFAKAYLDFVARWDWDWVKINPRAVYYAEAWGSRVRPQ</sequence>
<name>A0A8B3RIR5_BIFAN</name>
<comment type="caution">
    <text evidence="1">The sequence shown here is derived from an EMBL/GenBank/DDBJ whole genome shotgun (WGS) entry which is preliminary data.</text>
</comment>
<proteinExistence type="predicted"/>
<dbReference type="RefSeq" id="WP_014697336.1">
    <property type="nucleotide sequence ID" value="NZ_RSCO01000014.1"/>
</dbReference>
<evidence type="ECO:0000313" key="2">
    <source>
        <dbReference type="Proteomes" id="UP000293613"/>
    </source>
</evidence>
<dbReference type="Proteomes" id="UP000293613">
    <property type="component" value="Unassembled WGS sequence"/>
</dbReference>
<dbReference type="EMBL" id="RSCO01000014">
    <property type="protein sequence ID" value="RYM95836.1"/>
    <property type="molecule type" value="Genomic_DNA"/>
</dbReference>
<dbReference type="Gene3D" id="3.20.20.210">
    <property type="match status" value="1"/>
</dbReference>
<organism evidence="1 2">
    <name type="scientific">Bifidobacterium animalis subsp. lactis</name>
    <name type="common">Bifidobacterium lactis</name>
    <dbReference type="NCBI Taxonomy" id="302911"/>
    <lineage>
        <taxon>Bacteria</taxon>
        <taxon>Bacillati</taxon>
        <taxon>Actinomycetota</taxon>
        <taxon>Actinomycetes</taxon>
        <taxon>Bifidobacteriales</taxon>
        <taxon>Bifidobacteriaceae</taxon>
        <taxon>Bifidobacterium</taxon>
    </lineage>
</organism>
<protein>
    <submittedName>
        <fullName evidence="1">Uroporphyrinogen decarboxylase</fullName>
    </submittedName>
</protein>
<dbReference type="AlphaFoldDB" id="A0A8B3RIR5"/>
<accession>A0A8B3RIR5</accession>
<gene>
    <name evidence="1" type="ORF">PG2011B_0453</name>
</gene>
<reference evidence="1 2" key="1">
    <citation type="journal article" date="2019" name="Appl. Environ. Microbiol.">
        <title>Dissecting the evolutionary development of the Bifidobacterium animalis species through comparative genomics analyses.</title>
        <authorList>
            <person name="Lugli G.A."/>
            <person name="Mancino W."/>
            <person name="Milani C."/>
            <person name="Duranti S."/>
            <person name="Mancabelli L."/>
            <person name="Napoli S."/>
            <person name="Mangifesta M."/>
            <person name="Viappiani A."/>
            <person name="Anzalone R."/>
            <person name="Longhi G."/>
            <person name="van Sinderen D."/>
            <person name="Ventura M."/>
            <person name="Turroni F."/>
        </authorList>
    </citation>
    <scope>NUCLEOTIDE SEQUENCE [LARGE SCALE GENOMIC DNA]</scope>
    <source>
        <strain evidence="1 2">2011B</strain>
    </source>
</reference>
<dbReference type="InterPro" id="IPR038071">
    <property type="entry name" value="UROD/MetE-like_sf"/>
</dbReference>
<evidence type="ECO:0000313" key="1">
    <source>
        <dbReference type="EMBL" id="RYM95836.1"/>
    </source>
</evidence>